<dbReference type="EMBL" id="JACHXA010000002">
    <property type="protein sequence ID" value="MBB3064496.1"/>
    <property type="molecule type" value="Genomic_DNA"/>
</dbReference>
<reference evidence="1 2" key="1">
    <citation type="submission" date="2020-08" db="EMBL/GenBank/DDBJ databases">
        <title>Genomic Encyclopedia of Type Strains, Phase III (KMG-III): the genomes of soil and plant-associated and newly described type strains.</title>
        <authorList>
            <person name="Whitman W."/>
        </authorList>
    </citation>
    <scope>NUCLEOTIDE SEQUENCE [LARGE SCALE GENOMIC DNA]</scope>
    <source>
        <strain evidence="1 2">CECT 8803</strain>
    </source>
</reference>
<accession>A0A839ST20</accession>
<evidence type="ECO:0000313" key="1">
    <source>
        <dbReference type="EMBL" id="MBB3064496.1"/>
    </source>
</evidence>
<dbReference type="SUPFAM" id="SSF109604">
    <property type="entry name" value="HD-domain/PDEase-like"/>
    <property type="match status" value="1"/>
</dbReference>
<gene>
    <name evidence="1" type="ORF">FHR98_000768</name>
</gene>
<dbReference type="Proteomes" id="UP000581135">
    <property type="component" value="Unassembled WGS sequence"/>
</dbReference>
<keyword evidence="2" id="KW-1185">Reference proteome</keyword>
<organism evidence="1 2">
    <name type="scientific">Limibacillus halophilus</name>
    <dbReference type="NCBI Taxonomy" id="1579333"/>
    <lineage>
        <taxon>Bacteria</taxon>
        <taxon>Pseudomonadati</taxon>
        <taxon>Pseudomonadota</taxon>
        <taxon>Alphaproteobacteria</taxon>
        <taxon>Rhodospirillales</taxon>
        <taxon>Rhodovibrionaceae</taxon>
        <taxon>Limibacillus</taxon>
    </lineage>
</organism>
<name>A0A839ST20_9PROT</name>
<dbReference type="RefSeq" id="WP_183415317.1">
    <property type="nucleotide sequence ID" value="NZ_JACHXA010000002.1"/>
</dbReference>
<comment type="caution">
    <text evidence="1">The sequence shown here is derived from an EMBL/GenBank/DDBJ whole genome shotgun (WGS) entry which is preliminary data.</text>
</comment>
<evidence type="ECO:0008006" key="3">
    <source>
        <dbReference type="Google" id="ProtNLM"/>
    </source>
</evidence>
<proteinExistence type="predicted"/>
<protein>
    <recommendedName>
        <fullName evidence="3">HD domain-containing protein</fullName>
    </recommendedName>
</protein>
<dbReference type="AlphaFoldDB" id="A0A839ST20"/>
<evidence type="ECO:0000313" key="2">
    <source>
        <dbReference type="Proteomes" id="UP000581135"/>
    </source>
</evidence>
<dbReference type="Gene3D" id="1.10.3210.10">
    <property type="entry name" value="Hypothetical protein af1432"/>
    <property type="match status" value="1"/>
</dbReference>
<sequence length="230" mass="26091">MLSNHVPSLIGKYADPTFTPLEFKAMEWLDGFYQLEHLLATRQWAIKLAGSNATDALKFAALVHDSERFFPGGPTGTPQNGFDDPDYLIKHSIRSAEFVEEWLQTQNPEPDDVFKRRVRALVLRHEFGGNTEEDILQAADSLAFLSTFDWLVVDWIRRGSYTNAGAREKLDWTMTRIRPESALRLALPLYTEITAVLDNPGSFRMDLAERRALAGNWRLLTGECCQASLN</sequence>